<organism evidence="2 3">
    <name type="scientific">Streptomyces cavernicola</name>
    <dbReference type="NCBI Taxonomy" id="3043613"/>
    <lineage>
        <taxon>Bacteria</taxon>
        <taxon>Bacillati</taxon>
        <taxon>Actinomycetota</taxon>
        <taxon>Actinomycetes</taxon>
        <taxon>Kitasatosporales</taxon>
        <taxon>Streptomycetaceae</taxon>
        <taxon>Streptomyces</taxon>
    </lineage>
</organism>
<evidence type="ECO:0008006" key="4">
    <source>
        <dbReference type="Google" id="ProtNLM"/>
    </source>
</evidence>
<dbReference type="RefSeq" id="WP_282543702.1">
    <property type="nucleotide sequence ID" value="NZ_JASCIQ010000018.1"/>
</dbReference>
<accession>A0ABT6SC44</accession>
<evidence type="ECO:0000313" key="3">
    <source>
        <dbReference type="Proteomes" id="UP001223978"/>
    </source>
</evidence>
<feature type="chain" id="PRO_5046196727" description="Secreted protein" evidence="1">
    <location>
        <begin position="37"/>
        <end position="126"/>
    </location>
</feature>
<sequence>MIHLDGTGTLVRLRHTLAASGGALALTAVLAAPAHAATGEFNYVHLGLTGPQSHTLYNPPSGTCVQIPEAADPYSSLPAVAPHNDTDSVAVVFTEPDCTGDSWTLRPHGNPATDQLELRSVVFLPH</sequence>
<dbReference type="EMBL" id="JASCIQ010000018">
    <property type="protein sequence ID" value="MDI3405770.1"/>
    <property type="molecule type" value="Genomic_DNA"/>
</dbReference>
<keyword evidence="1" id="KW-0732">Signal</keyword>
<evidence type="ECO:0000256" key="1">
    <source>
        <dbReference type="SAM" id="SignalP"/>
    </source>
</evidence>
<name>A0ABT6SC44_9ACTN</name>
<gene>
    <name evidence="2" type="ORF">QIS96_18345</name>
</gene>
<dbReference type="Proteomes" id="UP001223978">
    <property type="component" value="Unassembled WGS sequence"/>
</dbReference>
<reference evidence="2 3" key="1">
    <citation type="submission" date="2023-05" db="EMBL/GenBank/DDBJ databases">
        <title>Draft genome sequence of Streptomyces sp. B-S-A6 isolated from a cave soil in Thailand.</title>
        <authorList>
            <person name="Chamroensaksri N."/>
            <person name="Muangham S."/>
        </authorList>
    </citation>
    <scope>NUCLEOTIDE SEQUENCE [LARGE SCALE GENOMIC DNA]</scope>
    <source>
        <strain evidence="2 3">B-S-A6</strain>
    </source>
</reference>
<comment type="caution">
    <text evidence="2">The sequence shown here is derived from an EMBL/GenBank/DDBJ whole genome shotgun (WGS) entry which is preliminary data.</text>
</comment>
<evidence type="ECO:0000313" key="2">
    <source>
        <dbReference type="EMBL" id="MDI3405770.1"/>
    </source>
</evidence>
<protein>
    <recommendedName>
        <fullName evidence="4">Secreted protein</fullName>
    </recommendedName>
</protein>
<keyword evidence="3" id="KW-1185">Reference proteome</keyword>
<proteinExistence type="predicted"/>
<feature type="signal peptide" evidence="1">
    <location>
        <begin position="1"/>
        <end position="36"/>
    </location>
</feature>